<dbReference type="PANTHER" id="PTHR11782:SF33">
    <property type="entry name" value="ECTONUCLEOSIDE TRIPHOSPHATE DIPHOSPHOHYDROLASE 2"/>
    <property type="match status" value="1"/>
</dbReference>
<evidence type="ECO:0000313" key="3">
    <source>
        <dbReference type="EMBL" id="NXV80338.1"/>
    </source>
</evidence>
<organism evidence="3 4">
    <name type="scientific">Atlantisia rogersi</name>
    <name type="common">Inaccessible Island rail</name>
    <dbReference type="NCBI Taxonomy" id="2478892"/>
    <lineage>
        <taxon>Eukaryota</taxon>
        <taxon>Metazoa</taxon>
        <taxon>Chordata</taxon>
        <taxon>Craniata</taxon>
        <taxon>Vertebrata</taxon>
        <taxon>Euteleostomi</taxon>
        <taxon>Archelosauria</taxon>
        <taxon>Archosauria</taxon>
        <taxon>Dinosauria</taxon>
        <taxon>Saurischia</taxon>
        <taxon>Theropoda</taxon>
        <taxon>Coelurosauria</taxon>
        <taxon>Aves</taxon>
        <taxon>Neognathae</taxon>
        <taxon>Neoaves</taxon>
        <taxon>Gruiformes</taxon>
        <taxon>Rallidae</taxon>
        <taxon>Atlantisia</taxon>
    </lineage>
</organism>
<dbReference type="Gene3D" id="3.30.420.40">
    <property type="match status" value="1"/>
</dbReference>
<gene>
    <name evidence="3" type="primary">Entpd2_1</name>
    <name evidence="3" type="ORF">ATLROG_R06802</name>
</gene>
<evidence type="ECO:0000256" key="1">
    <source>
        <dbReference type="ARBA" id="ARBA00009283"/>
    </source>
</evidence>
<dbReference type="GO" id="GO:0009134">
    <property type="term" value="P:nucleoside diphosphate catabolic process"/>
    <property type="evidence" value="ECO:0007669"/>
    <property type="project" value="TreeGrafter"/>
</dbReference>
<dbReference type="GO" id="GO:0045134">
    <property type="term" value="F:UDP phosphatase activity"/>
    <property type="evidence" value="ECO:0007669"/>
    <property type="project" value="TreeGrafter"/>
</dbReference>
<dbReference type="InterPro" id="IPR000407">
    <property type="entry name" value="GDA1_CD39_NTPase"/>
</dbReference>
<dbReference type="AlphaFoldDB" id="A0A7L3WU44"/>
<feature type="non-terminal residue" evidence="3">
    <location>
        <position position="1"/>
    </location>
</feature>
<dbReference type="PANTHER" id="PTHR11782">
    <property type="entry name" value="ADENOSINE/GUANOSINE DIPHOSPHATASE"/>
    <property type="match status" value="1"/>
</dbReference>
<name>A0A7L3WU44_9GRUI</name>
<reference evidence="3 4" key="1">
    <citation type="submission" date="2019-09" db="EMBL/GenBank/DDBJ databases">
        <title>Bird 10,000 Genomes (B10K) Project - Family phase.</title>
        <authorList>
            <person name="Zhang G."/>
        </authorList>
    </citation>
    <scope>NUCLEOTIDE SEQUENCE [LARGE SCALE GENOMIC DNA]</scope>
    <source>
        <strain evidence="3">OUT-0055</strain>
        <tissue evidence="3">Blood</tissue>
    </source>
</reference>
<dbReference type="Proteomes" id="UP000518911">
    <property type="component" value="Unassembled WGS sequence"/>
</dbReference>
<sequence length="173" mass="19405">VSNDPDSPQKAEKSLEPCLTWAQKEIPEEQHSQTPFYLGATTNPRQPNLTRSTLSDGLLAALKSSPFDFQGAQILSSPDKEAFDWVAVNYVLENFFKYDWQGQLVPSRKGLAGVLSMRRTSAQLTYKVGENQVPKEGVRLQLYGQTHNVHTYHSPCHGTAQLRNRLLSVLIHV</sequence>
<protein>
    <submittedName>
        <fullName evidence="3">ENTP2 diphosphohydrolase</fullName>
    </submittedName>
</protein>
<dbReference type="GO" id="GO:0017111">
    <property type="term" value="F:ribonucleoside triphosphate phosphatase activity"/>
    <property type="evidence" value="ECO:0007669"/>
    <property type="project" value="TreeGrafter"/>
</dbReference>
<accession>A0A7L3WU44</accession>
<feature type="non-terminal residue" evidence="3">
    <location>
        <position position="173"/>
    </location>
</feature>
<comment type="similarity">
    <text evidence="1">Belongs to the GDA1/CD39 NTPase family.</text>
</comment>
<keyword evidence="2 3" id="KW-0378">Hydrolase</keyword>
<keyword evidence="4" id="KW-1185">Reference proteome</keyword>
<dbReference type="EMBL" id="VZUJ01103369">
    <property type="protein sequence ID" value="NXV80338.1"/>
    <property type="molecule type" value="Genomic_DNA"/>
</dbReference>
<evidence type="ECO:0000313" key="4">
    <source>
        <dbReference type="Proteomes" id="UP000518911"/>
    </source>
</evidence>
<evidence type="ECO:0000256" key="2">
    <source>
        <dbReference type="ARBA" id="ARBA00022801"/>
    </source>
</evidence>
<comment type="caution">
    <text evidence="3">The sequence shown here is derived from an EMBL/GenBank/DDBJ whole genome shotgun (WGS) entry which is preliminary data.</text>
</comment>
<dbReference type="GO" id="GO:0004382">
    <property type="term" value="F:GDP phosphatase activity"/>
    <property type="evidence" value="ECO:0007669"/>
    <property type="project" value="TreeGrafter"/>
</dbReference>
<dbReference type="OrthoDB" id="6372431at2759"/>
<dbReference type="Pfam" id="PF01150">
    <property type="entry name" value="GDA1_CD39"/>
    <property type="match status" value="1"/>
</dbReference>
<dbReference type="GO" id="GO:0005886">
    <property type="term" value="C:plasma membrane"/>
    <property type="evidence" value="ECO:0007669"/>
    <property type="project" value="TreeGrafter"/>
</dbReference>
<proteinExistence type="inferred from homology"/>